<evidence type="ECO:0000256" key="7">
    <source>
        <dbReference type="RuleBase" id="RU000461"/>
    </source>
</evidence>
<dbReference type="PROSITE" id="PS00086">
    <property type="entry name" value="CYTOCHROME_P450"/>
    <property type="match status" value="1"/>
</dbReference>
<sequence length="504" mass="57260">MFIDVQNIQPATGLGLLVAILVFVKLASVIHTAYFSPLARVPGPALAKVTDLWLLWQLYNYRKCPALEDCFRKYGSIVRIGPNKLAVNSEESMKICYGVGTKFTKSQWYKSFCFLGWNSVFTLLENREHSERKRITARLTSKTSVMEHLPEINEHIKGFLNLMHQRANQVVDIMCVYRYLALDIVGSTTFGRGFGLMKTGLSHPFIDDLDAVVMTFPPRGYLSKWVWMVAKRIPNKQWQHHIAGEARLCSHSDVVINEQMEYARTHGGKLSPEYLKTIVGAYIDHRDANGQPLPRGCITSDIATVYFAGTDTTSISLSFLTWELARKKDLQKKLYDEVRAHFPDPSQVPALADAETWPYLNAIIKEALRLYPAAPSHLERVVPPGGATVEGKWLPEGTVIGVQAYSIQRKPEVFHEPEQFKPERWFNETDSMKRCLMPFGLGARACPGQHISYMEMRLVVAMLVRNFEIGLSPLYDPKDMDVKDFWLLFPAAKKCEVVLKPRES</sequence>
<keyword evidence="8" id="KW-1133">Transmembrane helix</keyword>
<dbReference type="EMBL" id="KN847322">
    <property type="protein sequence ID" value="KIW51093.1"/>
    <property type="molecule type" value="Genomic_DNA"/>
</dbReference>
<dbReference type="PRINTS" id="PR00463">
    <property type="entry name" value="EP450I"/>
</dbReference>
<protein>
    <recommendedName>
        <fullName evidence="11">Cytochrome P450 monooxygenase</fullName>
    </recommendedName>
</protein>
<dbReference type="GO" id="GO:0016705">
    <property type="term" value="F:oxidoreductase activity, acting on paired donors, with incorporation or reduction of molecular oxygen"/>
    <property type="evidence" value="ECO:0007669"/>
    <property type="project" value="InterPro"/>
</dbReference>
<keyword evidence="4 7" id="KW-0560">Oxidoreductase</keyword>
<evidence type="ECO:0000256" key="1">
    <source>
        <dbReference type="ARBA" id="ARBA00001971"/>
    </source>
</evidence>
<dbReference type="Pfam" id="PF00067">
    <property type="entry name" value="p450"/>
    <property type="match status" value="1"/>
</dbReference>
<comment type="similarity">
    <text evidence="2 7">Belongs to the cytochrome P450 family.</text>
</comment>
<dbReference type="Gene3D" id="1.10.630.10">
    <property type="entry name" value="Cytochrome P450"/>
    <property type="match status" value="1"/>
</dbReference>
<dbReference type="RefSeq" id="XP_013311677.1">
    <property type="nucleotide sequence ID" value="XM_013456223.1"/>
</dbReference>
<dbReference type="PANTHER" id="PTHR24305">
    <property type="entry name" value="CYTOCHROME P450"/>
    <property type="match status" value="1"/>
</dbReference>
<dbReference type="GeneID" id="25331753"/>
<dbReference type="PANTHER" id="PTHR24305:SF166">
    <property type="entry name" value="CYTOCHROME P450 12A4, MITOCHONDRIAL-RELATED"/>
    <property type="match status" value="1"/>
</dbReference>
<dbReference type="Proteomes" id="UP000054342">
    <property type="component" value="Unassembled WGS sequence"/>
</dbReference>
<feature type="binding site" description="axial binding residue" evidence="6">
    <location>
        <position position="446"/>
    </location>
    <ligand>
        <name>heme</name>
        <dbReference type="ChEBI" id="CHEBI:30413"/>
    </ligand>
    <ligandPart>
        <name>Fe</name>
        <dbReference type="ChEBI" id="CHEBI:18248"/>
    </ligandPart>
</feature>
<evidence type="ECO:0000313" key="9">
    <source>
        <dbReference type="EMBL" id="KIW51093.1"/>
    </source>
</evidence>
<keyword evidence="6 7" id="KW-0349">Heme</keyword>
<reference evidence="9 10" key="1">
    <citation type="submission" date="2015-01" db="EMBL/GenBank/DDBJ databases">
        <title>The Genome Sequence of Exophiala xenobiotica CBS118157.</title>
        <authorList>
            <consortium name="The Broad Institute Genomics Platform"/>
            <person name="Cuomo C."/>
            <person name="de Hoog S."/>
            <person name="Gorbushina A."/>
            <person name="Stielow B."/>
            <person name="Teixiera M."/>
            <person name="Abouelleil A."/>
            <person name="Chapman S.B."/>
            <person name="Priest M."/>
            <person name="Young S.K."/>
            <person name="Wortman J."/>
            <person name="Nusbaum C."/>
            <person name="Birren B."/>
        </authorList>
    </citation>
    <scope>NUCLEOTIDE SEQUENCE [LARGE SCALE GENOMIC DNA]</scope>
    <source>
        <strain evidence="9 10">CBS 118157</strain>
    </source>
</reference>
<organism evidence="9 10">
    <name type="scientific">Exophiala xenobiotica</name>
    <dbReference type="NCBI Taxonomy" id="348802"/>
    <lineage>
        <taxon>Eukaryota</taxon>
        <taxon>Fungi</taxon>
        <taxon>Dikarya</taxon>
        <taxon>Ascomycota</taxon>
        <taxon>Pezizomycotina</taxon>
        <taxon>Eurotiomycetes</taxon>
        <taxon>Chaetothyriomycetidae</taxon>
        <taxon>Chaetothyriales</taxon>
        <taxon>Herpotrichiellaceae</taxon>
        <taxon>Exophiala</taxon>
    </lineage>
</organism>
<dbReference type="GO" id="GO:0005506">
    <property type="term" value="F:iron ion binding"/>
    <property type="evidence" value="ECO:0007669"/>
    <property type="project" value="InterPro"/>
</dbReference>
<dbReference type="STRING" id="348802.A0A0D2E6N1"/>
<dbReference type="OrthoDB" id="1470350at2759"/>
<accession>A0A0D2E6N1</accession>
<keyword evidence="7" id="KW-0503">Monooxygenase</keyword>
<evidence type="ECO:0000256" key="8">
    <source>
        <dbReference type="SAM" id="Phobius"/>
    </source>
</evidence>
<keyword evidence="8" id="KW-0472">Membrane</keyword>
<dbReference type="GO" id="GO:0020037">
    <property type="term" value="F:heme binding"/>
    <property type="evidence" value="ECO:0007669"/>
    <property type="project" value="InterPro"/>
</dbReference>
<dbReference type="InterPro" id="IPR050121">
    <property type="entry name" value="Cytochrome_P450_monoxygenase"/>
</dbReference>
<evidence type="ECO:0000256" key="3">
    <source>
        <dbReference type="ARBA" id="ARBA00022723"/>
    </source>
</evidence>
<proteinExistence type="inferred from homology"/>
<dbReference type="PRINTS" id="PR00385">
    <property type="entry name" value="P450"/>
</dbReference>
<evidence type="ECO:0008006" key="11">
    <source>
        <dbReference type="Google" id="ProtNLM"/>
    </source>
</evidence>
<name>A0A0D2E6N1_9EURO</name>
<gene>
    <name evidence="9" type="ORF">PV05_09845</name>
</gene>
<evidence type="ECO:0000256" key="2">
    <source>
        <dbReference type="ARBA" id="ARBA00010617"/>
    </source>
</evidence>
<dbReference type="InterPro" id="IPR036396">
    <property type="entry name" value="Cyt_P450_sf"/>
</dbReference>
<dbReference type="HOGENOM" id="CLU_001570_14_2_1"/>
<dbReference type="SUPFAM" id="SSF48264">
    <property type="entry name" value="Cytochrome P450"/>
    <property type="match status" value="1"/>
</dbReference>
<keyword evidence="5 6" id="KW-0408">Iron</keyword>
<keyword evidence="10" id="KW-1185">Reference proteome</keyword>
<comment type="cofactor">
    <cofactor evidence="1 6">
        <name>heme</name>
        <dbReference type="ChEBI" id="CHEBI:30413"/>
    </cofactor>
</comment>
<evidence type="ECO:0000256" key="5">
    <source>
        <dbReference type="ARBA" id="ARBA00023004"/>
    </source>
</evidence>
<evidence type="ECO:0000256" key="6">
    <source>
        <dbReference type="PIRSR" id="PIRSR602401-1"/>
    </source>
</evidence>
<dbReference type="AlphaFoldDB" id="A0A0D2E6N1"/>
<dbReference type="GO" id="GO:0004497">
    <property type="term" value="F:monooxygenase activity"/>
    <property type="evidence" value="ECO:0007669"/>
    <property type="project" value="UniProtKB-KW"/>
</dbReference>
<evidence type="ECO:0000313" key="10">
    <source>
        <dbReference type="Proteomes" id="UP000054342"/>
    </source>
</evidence>
<dbReference type="InterPro" id="IPR001128">
    <property type="entry name" value="Cyt_P450"/>
</dbReference>
<dbReference type="InterPro" id="IPR017972">
    <property type="entry name" value="Cyt_P450_CS"/>
</dbReference>
<keyword evidence="3 6" id="KW-0479">Metal-binding</keyword>
<evidence type="ECO:0000256" key="4">
    <source>
        <dbReference type="ARBA" id="ARBA00023002"/>
    </source>
</evidence>
<feature type="transmembrane region" description="Helical" evidence="8">
    <location>
        <begin position="12"/>
        <end position="34"/>
    </location>
</feature>
<keyword evidence="8" id="KW-0812">Transmembrane</keyword>
<dbReference type="InterPro" id="IPR002401">
    <property type="entry name" value="Cyt_P450_E_grp-I"/>
</dbReference>